<accession>A0A915HJG7</accession>
<dbReference type="GO" id="GO:0016020">
    <property type="term" value="C:membrane"/>
    <property type="evidence" value="ECO:0007669"/>
    <property type="project" value="UniProtKB-SubCell"/>
</dbReference>
<keyword evidence="5 6" id="KW-0472">Membrane</keyword>
<dbReference type="PANTHER" id="PTHR12308">
    <property type="entry name" value="ANOCTAMIN"/>
    <property type="match status" value="1"/>
</dbReference>
<evidence type="ECO:0000256" key="5">
    <source>
        <dbReference type="ARBA" id="ARBA00023136"/>
    </source>
</evidence>
<dbReference type="GO" id="GO:0005254">
    <property type="term" value="F:chloride channel activity"/>
    <property type="evidence" value="ECO:0007669"/>
    <property type="project" value="TreeGrafter"/>
</dbReference>
<feature type="domain" description="Anoctamin transmembrane" evidence="7">
    <location>
        <begin position="52"/>
        <end position="185"/>
    </location>
</feature>
<feature type="transmembrane region" description="Helical" evidence="6">
    <location>
        <begin position="72"/>
        <end position="91"/>
    </location>
</feature>
<comment type="caution">
    <text evidence="6">Lacks conserved residue(s) required for the propagation of feature annotation.</text>
</comment>
<evidence type="ECO:0000256" key="6">
    <source>
        <dbReference type="RuleBase" id="RU280814"/>
    </source>
</evidence>
<reference evidence="9" key="1">
    <citation type="submission" date="2022-11" db="UniProtKB">
        <authorList>
            <consortium name="WormBaseParasite"/>
        </authorList>
    </citation>
    <scope>IDENTIFICATION</scope>
</reference>
<dbReference type="Pfam" id="PF04547">
    <property type="entry name" value="Anoctamin"/>
    <property type="match status" value="1"/>
</dbReference>
<dbReference type="PANTHER" id="PTHR12308:SF73">
    <property type="entry name" value="ANOCTAMIN"/>
    <property type="match status" value="1"/>
</dbReference>
<evidence type="ECO:0000256" key="3">
    <source>
        <dbReference type="ARBA" id="ARBA00022692"/>
    </source>
</evidence>
<dbReference type="InterPro" id="IPR007632">
    <property type="entry name" value="Anoctamin"/>
</dbReference>
<comment type="similarity">
    <text evidence="2 6">Belongs to the anoctamin family.</text>
</comment>
<evidence type="ECO:0000259" key="7">
    <source>
        <dbReference type="Pfam" id="PF04547"/>
    </source>
</evidence>
<dbReference type="AlphaFoldDB" id="A0A915HJG7"/>
<keyword evidence="4 6" id="KW-1133">Transmembrane helix</keyword>
<evidence type="ECO:0000256" key="4">
    <source>
        <dbReference type="ARBA" id="ARBA00022989"/>
    </source>
</evidence>
<evidence type="ECO:0000256" key="2">
    <source>
        <dbReference type="ARBA" id="ARBA00009671"/>
    </source>
</evidence>
<evidence type="ECO:0000256" key="1">
    <source>
        <dbReference type="ARBA" id="ARBA00004141"/>
    </source>
</evidence>
<dbReference type="WBParaSite" id="nRc.2.0.1.t01799-RA">
    <property type="protein sequence ID" value="nRc.2.0.1.t01799-RA"/>
    <property type="gene ID" value="nRc.2.0.1.g01799"/>
</dbReference>
<name>A0A915HJG7_ROMCU</name>
<dbReference type="InterPro" id="IPR049452">
    <property type="entry name" value="Anoctamin_TM"/>
</dbReference>
<proteinExistence type="inferred from homology"/>
<dbReference type="Proteomes" id="UP000887565">
    <property type="component" value="Unplaced"/>
</dbReference>
<keyword evidence="8" id="KW-1185">Reference proteome</keyword>
<evidence type="ECO:0000313" key="8">
    <source>
        <dbReference type="Proteomes" id="UP000887565"/>
    </source>
</evidence>
<organism evidence="8 9">
    <name type="scientific">Romanomermis culicivorax</name>
    <name type="common">Nematode worm</name>
    <dbReference type="NCBI Taxonomy" id="13658"/>
    <lineage>
        <taxon>Eukaryota</taxon>
        <taxon>Metazoa</taxon>
        <taxon>Ecdysozoa</taxon>
        <taxon>Nematoda</taxon>
        <taxon>Enoplea</taxon>
        <taxon>Dorylaimia</taxon>
        <taxon>Mermithida</taxon>
        <taxon>Mermithoidea</taxon>
        <taxon>Mermithidae</taxon>
        <taxon>Romanomermis</taxon>
    </lineage>
</organism>
<keyword evidence="3 6" id="KW-0812">Transmembrane</keyword>
<sequence>MMSTCKHPKILVAAAESEEQQCGEDHCIRQKLKASWATWGATTKRQPLNRVTEYFGEKIGFYFAFMDCYTKMLIFPSAVGLLVLLYGLIYASNLQEIDNICKPLHTTSGGNVAHGASNTHHRRKRSSTAAATNNNSVADLWMCPICEPPGCEPWEMYIEGCSQYQWAFRLDNEASILLSSCVILW</sequence>
<protein>
    <recommendedName>
        <fullName evidence="6">Anoctamin</fullName>
    </recommendedName>
</protein>
<comment type="subcellular location">
    <subcellularLocation>
        <location evidence="1 6">Membrane</location>
        <topology evidence="1 6">Multi-pass membrane protein</topology>
    </subcellularLocation>
</comment>
<evidence type="ECO:0000313" key="9">
    <source>
        <dbReference type="WBParaSite" id="nRc.2.0.1.t01799-RA"/>
    </source>
</evidence>